<keyword evidence="3" id="KW-1185">Reference proteome</keyword>
<organism evidence="2 3">
    <name type="scientific">Periconia digitata</name>
    <dbReference type="NCBI Taxonomy" id="1303443"/>
    <lineage>
        <taxon>Eukaryota</taxon>
        <taxon>Fungi</taxon>
        <taxon>Dikarya</taxon>
        <taxon>Ascomycota</taxon>
        <taxon>Pezizomycotina</taxon>
        <taxon>Dothideomycetes</taxon>
        <taxon>Pleosporomycetidae</taxon>
        <taxon>Pleosporales</taxon>
        <taxon>Massarineae</taxon>
        <taxon>Periconiaceae</taxon>
        <taxon>Periconia</taxon>
    </lineage>
</organism>
<dbReference type="EMBL" id="CAOQHR010000002">
    <property type="protein sequence ID" value="CAI6331115.1"/>
    <property type="molecule type" value="Genomic_DNA"/>
</dbReference>
<comment type="caution">
    <text evidence="2">The sequence shown here is derived from an EMBL/GenBank/DDBJ whole genome shotgun (WGS) entry which is preliminary data.</text>
</comment>
<feature type="compositionally biased region" description="Polar residues" evidence="1">
    <location>
        <begin position="13"/>
        <end position="28"/>
    </location>
</feature>
<evidence type="ECO:0000313" key="2">
    <source>
        <dbReference type="EMBL" id="CAI6331115.1"/>
    </source>
</evidence>
<name>A0A9W4XK18_9PLEO</name>
<evidence type="ECO:0000256" key="1">
    <source>
        <dbReference type="SAM" id="MobiDB-lite"/>
    </source>
</evidence>
<feature type="region of interest" description="Disordered" evidence="1">
    <location>
        <begin position="1"/>
        <end position="56"/>
    </location>
</feature>
<accession>A0A9W4XK18</accession>
<feature type="compositionally biased region" description="Polar residues" evidence="1">
    <location>
        <begin position="46"/>
        <end position="56"/>
    </location>
</feature>
<dbReference type="AlphaFoldDB" id="A0A9W4XK18"/>
<reference evidence="2" key="1">
    <citation type="submission" date="2023-01" db="EMBL/GenBank/DDBJ databases">
        <authorList>
            <person name="Van Ghelder C."/>
            <person name="Rancurel C."/>
        </authorList>
    </citation>
    <scope>NUCLEOTIDE SEQUENCE</scope>
    <source>
        <strain evidence="2">CNCM I-4278</strain>
    </source>
</reference>
<dbReference type="Proteomes" id="UP001152607">
    <property type="component" value="Unassembled WGS sequence"/>
</dbReference>
<sequence length="184" mass="20396">MATQGSSRKRPASDSSTDTTVGHNTTFSGPAGGSSSSNKRSKGNSHATIKNAQDDVSGQTAVFLPQTSFIHEKVTEFMDEKEKRKRFIVDHVRDYLADAVEDAMDDPPALEALIGNKVREMAKKKVSEYTKTPGWKNTVRSVLDTTVKEEWFDTAIDELVDQIIVEGVRKALFEEIKNAFRGEI</sequence>
<protein>
    <submittedName>
        <fullName evidence="2">Uncharacterized protein</fullName>
    </submittedName>
</protein>
<evidence type="ECO:0000313" key="3">
    <source>
        <dbReference type="Proteomes" id="UP001152607"/>
    </source>
</evidence>
<gene>
    <name evidence="2" type="ORF">PDIGIT_LOCUS4398</name>
</gene>
<proteinExistence type="predicted"/>